<evidence type="ECO:0000259" key="5">
    <source>
        <dbReference type="Pfam" id="PF00150"/>
    </source>
</evidence>
<dbReference type="EMBL" id="LBTF01000005">
    <property type="protein sequence ID" value="KKQ35779.1"/>
    <property type="molecule type" value="Genomic_DNA"/>
</dbReference>
<comment type="caution">
    <text evidence="6">The sequence shown here is derived from an EMBL/GenBank/DDBJ whole genome shotgun (WGS) entry which is preliminary data.</text>
</comment>
<protein>
    <submittedName>
        <fullName evidence="6">Endoglucanase</fullName>
    </submittedName>
</protein>
<dbReference type="PANTHER" id="PTHR31297:SF17">
    <property type="entry name" value="ENDOGLUCANASE"/>
    <property type="match status" value="1"/>
</dbReference>
<evidence type="ECO:0000256" key="2">
    <source>
        <dbReference type="ARBA" id="ARBA00022801"/>
    </source>
</evidence>
<reference evidence="6 7" key="1">
    <citation type="journal article" date="2015" name="Nature">
        <title>rRNA introns, odd ribosomes, and small enigmatic genomes across a large radiation of phyla.</title>
        <authorList>
            <person name="Brown C.T."/>
            <person name="Hug L.A."/>
            <person name="Thomas B.C."/>
            <person name="Sharon I."/>
            <person name="Castelle C.J."/>
            <person name="Singh A."/>
            <person name="Wilkins M.J."/>
            <person name="Williams K.H."/>
            <person name="Banfield J.F."/>
        </authorList>
    </citation>
    <scope>NUCLEOTIDE SEQUENCE [LARGE SCALE GENOMIC DNA]</scope>
</reference>
<dbReference type="AlphaFoldDB" id="A0A0G0JG68"/>
<proteinExistence type="inferred from homology"/>
<dbReference type="SUPFAM" id="SSF51445">
    <property type="entry name" value="(Trans)glycosidases"/>
    <property type="match status" value="1"/>
</dbReference>
<dbReference type="InterPro" id="IPR001547">
    <property type="entry name" value="Glyco_hydro_5"/>
</dbReference>
<dbReference type="InterPro" id="IPR017853">
    <property type="entry name" value="GH"/>
</dbReference>
<dbReference type="Gene3D" id="3.20.20.80">
    <property type="entry name" value="Glycosidases"/>
    <property type="match status" value="1"/>
</dbReference>
<evidence type="ECO:0000256" key="1">
    <source>
        <dbReference type="ARBA" id="ARBA00022729"/>
    </source>
</evidence>
<dbReference type="GO" id="GO:0005576">
    <property type="term" value="C:extracellular region"/>
    <property type="evidence" value="ECO:0007669"/>
    <property type="project" value="TreeGrafter"/>
</dbReference>
<organism evidence="6 7">
    <name type="scientific">Candidatus Nomurabacteria bacterium GW2011_GWB1_37_5</name>
    <dbReference type="NCBI Taxonomy" id="1618742"/>
    <lineage>
        <taxon>Bacteria</taxon>
        <taxon>Candidatus Nomuraibacteriota</taxon>
    </lineage>
</organism>
<dbReference type="InterPro" id="IPR050386">
    <property type="entry name" value="Glycosyl_hydrolase_5"/>
</dbReference>
<dbReference type="GO" id="GO:0008422">
    <property type="term" value="F:beta-glucosidase activity"/>
    <property type="evidence" value="ECO:0007669"/>
    <property type="project" value="TreeGrafter"/>
</dbReference>
<comment type="similarity">
    <text evidence="4">Belongs to the glycosyl hydrolase 5 (cellulase A) family.</text>
</comment>
<keyword evidence="3 4" id="KW-0326">Glycosidase</keyword>
<evidence type="ECO:0000313" key="6">
    <source>
        <dbReference type="EMBL" id="KKQ35779.1"/>
    </source>
</evidence>
<dbReference type="Pfam" id="PF00150">
    <property type="entry name" value="Cellulase"/>
    <property type="match status" value="1"/>
</dbReference>
<accession>A0A0G0JG68</accession>
<dbReference type="GO" id="GO:0009251">
    <property type="term" value="P:glucan catabolic process"/>
    <property type="evidence" value="ECO:0007669"/>
    <property type="project" value="TreeGrafter"/>
</dbReference>
<feature type="domain" description="Glycoside hydrolase family 5" evidence="5">
    <location>
        <begin position="15"/>
        <end position="271"/>
    </location>
</feature>
<name>A0A0G0JG68_9BACT</name>
<sequence length="298" mass="34864">MLHKLKTEGNKIVNELGEEVILKGININSPCILKYQENHDFLNDIREIKKLGTNAVRIPICPAYWQSVENYCEEILNPIVQLSKELDLYCCLDWHAQGNPFKNETREPNQLIEGYMKYDAKKELAFEVLEKISKLYGKENHIIFDVFGMPIDIENKDWINITQKFVDVVRKNTENIIVVNGTNWSSDLSWVFIDPIKSKNIVYGICYYPLEKTQDISVVIKVKEIYPIIFSECGYTIDGYFKGTKEDYAAKLKKYVSEYGFGFFAWCYHPKRVPVILNSWDPNDLTEWGRFLKEELLK</sequence>
<evidence type="ECO:0000256" key="4">
    <source>
        <dbReference type="RuleBase" id="RU361153"/>
    </source>
</evidence>
<keyword evidence="1" id="KW-0732">Signal</keyword>
<dbReference type="GO" id="GO:0009986">
    <property type="term" value="C:cell surface"/>
    <property type="evidence" value="ECO:0007669"/>
    <property type="project" value="TreeGrafter"/>
</dbReference>
<dbReference type="Proteomes" id="UP000033876">
    <property type="component" value="Unassembled WGS sequence"/>
</dbReference>
<keyword evidence="2 4" id="KW-0378">Hydrolase</keyword>
<gene>
    <name evidence="6" type="ORF">US50_C0005G0015</name>
</gene>
<evidence type="ECO:0000256" key="3">
    <source>
        <dbReference type="ARBA" id="ARBA00023295"/>
    </source>
</evidence>
<dbReference type="PANTHER" id="PTHR31297">
    <property type="entry name" value="GLUCAN ENDO-1,6-BETA-GLUCOSIDASE B"/>
    <property type="match status" value="1"/>
</dbReference>
<evidence type="ECO:0000313" key="7">
    <source>
        <dbReference type="Proteomes" id="UP000033876"/>
    </source>
</evidence>